<dbReference type="Proteomes" id="UP001628646">
    <property type="component" value="Unassembled WGS sequence"/>
</dbReference>
<accession>A0ABW8W5Z1</accession>
<dbReference type="EMBL" id="JBJNUY010000005">
    <property type="protein sequence ID" value="MFL8999579.1"/>
    <property type="molecule type" value="Genomic_DNA"/>
</dbReference>
<dbReference type="RefSeq" id="WP_407800238.1">
    <property type="nucleotide sequence ID" value="NZ_JBJNUX010000004.1"/>
</dbReference>
<feature type="active site" evidence="2">
    <location>
        <position position="246"/>
    </location>
</feature>
<protein>
    <submittedName>
        <fullName evidence="5">Aldehyde dehydrogenase family protein</fullName>
    </submittedName>
</protein>
<dbReference type="InterPro" id="IPR015590">
    <property type="entry name" value="Aldehyde_DH_dom"/>
</dbReference>
<dbReference type="SUPFAM" id="SSF53720">
    <property type="entry name" value="ALDH-like"/>
    <property type="match status" value="1"/>
</dbReference>
<evidence type="ECO:0000256" key="2">
    <source>
        <dbReference type="PROSITE-ProRule" id="PRU10007"/>
    </source>
</evidence>
<name>A0ABW8W5Z1_9PSED</name>
<keyword evidence="1 3" id="KW-0560">Oxidoreductase</keyword>
<organism evidence="5 6">
    <name type="scientific">Pseudomonas azerbaijanorientalis</name>
    <dbReference type="NCBI Taxonomy" id="2842350"/>
    <lineage>
        <taxon>Bacteria</taxon>
        <taxon>Pseudomonadati</taxon>
        <taxon>Pseudomonadota</taxon>
        <taxon>Gammaproteobacteria</taxon>
        <taxon>Pseudomonadales</taxon>
        <taxon>Pseudomonadaceae</taxon>
        <taxon>Pseudomonas</taxon>
    </lineage>
</organism>
<sequence length="474" mass="51380">MSIDFTSHYLMTIDGQPTDSGRHLEVINPANEDVIARVPDATREQLDAAVAAARQAFPSWAATPLAERQALVSAISEKILQNLEGFAQLLTREQGKTLDYARYEIGGSAAWFGEFAKMAPSEIIIEDTPEHLVKTRHVPIGVVGAIVPWNFPVLLAVWKLAPALIAGNTIVLKPSPFTPLTALKLGELINQVLPAGVVNVVSGGDDLGPWISAHPDIDKVSFTGSTATGRRVMESGSRNLKRLTLELGGNDAAIVLPDVDIEETAQKLFWGAFSNSAQFCLAIKRLYIHEDIYDPLSKALVAYARTVKVGDGAAADSQLGPVQNAVQFERLKNLLADVRNNDQQILLGGEVLQGKGYFFPLTIVDNPPEDSRIVVEEPFGPILPLLKYRTVDEAIERANASEYGLGGSVWGKDLAQAEAVAQRLQTGKVWINEIHVLTPYTPFGGHKQSGVGVENGSDGLHEYTNAQTISIRRK</sequence>
<dbReference type="Gene3D" id="3.40.605.10">
    <property type="entry name" value="Aldehyde Dehydrogenase, Chain A, domain 1"/>
    <property type="match status" value="1"/>
</dbReference>
<dbReference type="InterPro" id="IPR044086">
    <property type="entry name" value="LUC3-like"/>
</dbReference>
<evidence type="ECO:0000313" key="5">
    <source>
        <dbReference type="EMBL" id="MFL8999579.1"/>
    </source>
</evidence>
<dbReference type="InterPro" id="IPR016161">
    <property type="entry name" value="Ald_DH/histidinol_DH"/>
</dbReference>
<evidence type="ECO:0000259" key="4">
    <source>
        <dbReference type="Pfam" id="PF00171"/>
    </source>
</evidence>
<reference evidence="5 6" key="1">
    <citation type="submission" date="2024-12" db="EMBL/GenBank/DDBJ databases">
        <title>Pseudomonas species isolated from Lotus nodules promote plant growth.</title>
        <authorList>
            <person name="Yu Y.-H."/>
            <person name="Kurtenbach J."/>
            <person name="Crosbie D."/>
            <person name="Brachmann A."/>
            <person name="Marin M."/>
        </authorList>
    </citation>
    <scope>NUCLEOTIDE SEQUENCE [LARGE SCALE GENOMIC DNA]</scope>
    <source>
        <strain evidence="5 6">PLb11B</strain>
    </source>
</reference>
<evidence type="ECO:0000256" key="3">
    <source>
        <dbReference type="RuleBase" id="RU003345"/>
    </source>
</evidence>
<comment type="caution">
    <text evidence="5">The sequence shown here is derived from an EMBL/GenBank/DDBJ whole genome shotgun (WGS) entry which is preliminary data.</text>
</comment>
<evidence type="ECO:0000313" key="6">
    <source>
        <dbReference type="Proteomes" id="UP001628646"/>
    </source>
</evidence>
<gene>
    <name evidence="5" type="ORF">ACJ8NA_13065</name>
</gene>
<proteinExistence type="inferred from homology"/>
<dbReference type="PANTHER" id="PTHR11699">
    <property type="entry name" value="ALDEHYDE DEHYDROGENASE-RELATED"/>
    <property type="match status" value="1"/>
</dbReference>
<dbReference type="InterPro" id="IPR016162">
    <property type="entry name" value="Ald_DH_N"/>
</dbReference>
<evidence type="ECO:0000256" key="1">
    <source>
        <dbReference type="ARBA" id="ARBA00023002"/>
    </source>
</evidence>
<feature type="domain" description="Aldehyde dehydrogenase" evidence="4">
    <location>
        <begin position="19"/>
        <end position="469"/>
    </location>
</feature>
<keyword evidence="6" id="KW-1185">Reference proteome</keyword>
<dbReference type="CDD" id="cd07106">
    <property type="entry name" value="ALDH_AldA-AAD23400"/>
    <property type="match status" value="1"/>
</dbReference>
<comment type="similarity">
    <text evidence="3">Belongs to the aldehyde dehydrogenase family.</text>
</comment>
<dbReference type="InterPro" id="IPR029510">
    <property type="entry name" value="Ald_DH_CS_GLU"/>
</dbReference>
<dbReference type="InterPro" id="IPR016163">
    <property type="entry name" value="Ald_DH_C"/>
</dbReference>
<dbReference type="PROSITE" id="PS00687">
    <property type="entry name" value="ALDEHYDE_DEHYDR_GLU"/>
    <property type="match status" value="1"/>
</dbReference>
<dbReference type="Gene3D" id="3.40.309.10">
    <property type="entry name" value="Aldehyde Dehydrogenase, Chain A, domain 2"/>
    <property type="match status" value="1"/>
</dbReference>
<dbReference type="Pfam" id="PF00171">
    <property type="entry name" value="Aldedh"/>
    <property type="match status" value="1"/>
</dbReference>